<evidence type="ECO:0000313" key="8">
    <source>
        <dbReference type="Proteomes" id="UP000646365"/>
    </source>
</evidence>
<sequence>MNPKTRPPAAPALPKLADFLCFAVYSANLAFGRAYKPILDELGLTYTQYIAIVALWEEDEQTVSGLGQKMFLESNTLTPILKKLEQMGYLTRRRAQEDERQVVVSLTDAGRRVRERIQTDTLNEQTGLTPDEFATLQKAVAKLRDNLLTAVEGK</sequence>
<dbReference type="RefSeq" id="WP_189050986.1">
    <property type="nucleotide sequence ID" value="NZ_BMJQ01000015.1"/>
</dbReference>
<reference evidence="7" key="2">
    <citation type="submission" date="2020-09" db="EMBL/GenBank/DDBJ databases">
        <authorList>
            <person name="Sun Q."/>
            <person name="Zhou Y."/>
        </authorList>
    </citation>
    <scope>NUCLEOTIDE SEQUENCE</scope>
    <source>
        <strain evidence="7">CGMCC 1.15725</strain>
    </source>
</reference>
<evidence type="ECO:0000256" key="1">
    <source>
        <dbReference type="ARBA" id="ARBA00004496"/>
    </source>
</evidence>
<dbReference type="InterPro" id="IPR036390">
    <property type="entry name" value="WH_DNA-bd_sf"/>
</dbReference>
<dbReference type="InterPro" id="IPR055166">
    <property type="entry name" value="Transc_reg_Sar_Rot_HTH"/>
</dbReference>
<protein>
    <submittedName>
        <fullName evidence="7">MarR family transcriptional regulator</fullName>
    </submittedName>
</protein>
<evidence type="ECO:0000259" key="6">
    <source>
        <dbReference type="PROSITE" id="PS50995"/>
    </source>
</evidence>
<dbReference type="GO" id="GO:0006950">
    <property type="term" value="P:response to stress"/>
    <property type="evidence" value="ECO:0007669"/>
    <property type="project" value="TreeGrafter"/>
</dbReference>
<feature type="domain" description="HTH marR-type" evidence="6">
    <location>
        <begin position="17"/>
        <end position="145"/>
    </location>
</feature>
<dbReference type="InterPro" id="IPR000835">
    <property type="entry name" value="HTH_MarR-typ"/>
</dbReference>
<proteinExistence type="predicted"/>
<dbReference type="InterPro" id="IPR039422">
    <property type="entry name" value="MarR/SlyA-like"/>
</dbReference>
<dbReference type="Pfam" id="PF22381">
    <property type="entry name" value="Staph_reg_Sar_Rot"/>
    <property type="match status" value="1"/>
</dbReference>
<accession>A0A8J2YZP0</accession>
<dbReference type="Proteomes" id="UP000646365">
    <property type="component" value="Unassembled WGS sequence"/>
</dbReference>
<dbReference type="PROSITE" id="PS50995">
    <property type="entry name" value="HTH_MARR_2"/>
    <property type="match status" value="1"/>
</dbReference>
<dbReference type="PANTHER" id="PTHR33164:SF5">
    <property type="entry name" value="ORGANIC HYDROPEROXIDE RESISTANCE TRANSCRIPTIONAL REGULATOR"/>
    <property type="match status" value="1"/>
</dbReference>
<keyword evidence="2" id="KW-0963">Cytoplasm</keyword>
<evidence type="ECO:0000256" key="4">
    <source>
        <dbReference type="ARBA" id="ARBA00023125"/>
    </source>
</evidence>
<name>A0A8J2YZP0_9PROT</name>
<dbReference type="Gene3D" id="1.10.10.10">
    <property type="entry name" value="Winged helix-like DNA-binding domain superfamily/Winged helix DNA-binding domain"/>
    <property type="match status" value="1"/>
</dbReference>
<dbReference type="GO" id="GO:0003700">
    <property type="term" value="F:DNA-binding transcription factor activity"/>
    <property type="evidence" value="ECO:0007669"/>
    <property type="project" value="InterPro"/>
</dbReference>
<keyword evidence="8" id="KW-1185">Reference proteome</keyword>
<evidence type="ECO:0000256" key="5">
    <source>
        <dbReference type="ARBA" id="ARBA00023163"/>
    </source>
</evidence>
<evidence type="ECO:0000256" key="2">
    <source>
        <dbReference type="ARBA" id="ARBA00022490"/>
    </source>
</evidence>
<dbReference type="SUPFAM" id="SSF46785">
    <property type="entry name" value="Winged helix' DNA-binding domain"/>
    <property type="match status" value="1"/>
</dbReference>
<dbReference type="PANTHER" id="PTHR33164">
    <property type="entry name" value="TRANSCRIPTIONAL REGULATOR, MARR FAMILY"/>
    <property type="match status" value="1"/>
</dbReference>
<evidence type="ECO:0000256" key="3">
    <source>
        <dbReference type="ARBA" id="ARBA00023015"/>
    </source>
</evidence>
<dbReference type="EMBL" id="BMJQ01000015">
    <property type="protein sequence ID" value="GGF38454.1"/>
    <property type="molecule type" value="Genomic_DNA"/>
</dbReference>
<comment type="caution">
    <text evidence="7">The sequence shown here is derived from an EMBL/GenBank/DDBJ whole genome shotgun (WGS) entry which is preliminary data.</text>
</comment>
<dbReference type="GO" id="GO:0005737">
    <property type="term" value="C:cytoplasm"/>
    <property type="evidence" value="ECO:0007669"/>
    <property type="project" value="UniProtKB-SubCell"/>
</dbReference>
<keyword evidence="5" id="KW-0804">Transcription</keyword>
<dbReference type="InterPro" id="IPR036388">
    <property type="entry name" value="WH-like_DNA-bd_sf"/>
</dbReference>
<evidence type="ECO:0000313" key="7">
    <source>
        <dbReference type="EMBL" id="GGF38454.1"/>
    </source>
</evidence>
<dbReference type="SMART" id="SM00347">
    <property type="entry name" value="HTH_MARR"/>
    <property type="match status" value="1"/>
</dbReference>
<gene>
    <name evidence="7" type="ORF">GCM10011611_51060</name>
</gene>
<dbReference type="GO" id="GO:0003677">
    <property type="term" value="F:DNA binding"/>
    <property type="evidence" value="ECO:0007669"/>
    <property type="project" value="UniProtKB-KW"/>
</dbReference>
<reference evidence="7" key="1">
    <citation type="journal article" date="2014" name="Int. J. Syst. Evol. Microbiol.">
        <title>Complete genome sequence of Corynebacterium casei LMG S-19264T (=DSM 44701T), isolated from a smear-ripened cheese.</title>
        <authorList>
            <consortium name="US DOE Joint Genome Institute (JGI-PGF)"/>
            <person name="Walter F."/>
            <person name="Albersmeier A."/>
            <person name="Kalinowski J."/>
            <person name="Ruckert C."/>
        </authorList>
    </citation>
    <scope>NUCLEOTIDE SEQUENCE</scope>
    <source>
        <strain evidence="7">CGMCC 1.15725</strain>
    </source>
</reference>
<dbReference type="FunFam" id="1.10.10.10:FF:000163">
    <property type="entry name" value="MarR family transcriptional regulator"/>
    <property type="match status" value="1"/>
</dbReference>
<organism evidence="7 8">
    <name type="scientific">Aliidongia dinghuensis</name>
    <dbReference type="NCBI Taxonomy" id="1867774"/>
    <lineage>
        <taxon>Bacteria</taxon>
        <taxon>Pseudomonadati</taxon>
        <taxon>Pseudomonadota</taxon>
        <taxon>Alphaproteobacteria</taxon>
        <taxon>Rhodospirillales</taxon>
        <taxon>Dongiaceae</taxon>
        <taxon>Aliidongia</taxon>
    </lineage>
</organism>
<keyword evidence="4" id="KW-0238">DNA-binding</keyword>
<keyword evidence="3" id="KW-0805">Transcription regulation</keyword>
<comment type="subcellular location">
    <subcellularLocation>
        <location evidence="1">Cytoplasm</location>
    </subcellularLocation>
</comment>
<dbReference type="AlphaFoldDB" id="A0A8J2YZP0"/>